<gene>
    <name evidence="1" type="ORF">ABVT11_03720</name>
</gene>
<dbReference type="Proteomes" id="UP001548590">
    <property type="component" value="Unassembled WGS sequence"/>
</dbReference>
<proteinExistence type="predicted"/>
<comment type="caution">
    <text evidence="1">The sequence shown here is derived from an EMBL/GenBank/DDBJ whole genome shotgun (WGS) entry which is preliminary data.</text>
</comment>
<keyword evidence="2" id="KW-1185">Reference proteome</keyword>
<protein>
    <submittedName>
        <fullName evidence="1">Uncharacterized protein</fullName>
    </submittedName>
</protein>
<name>A0ABV2CLY4_9RHOO</name>
<evidence type="ECO:0000313" key="2">
    <source>
        <dbReference type="Proteomes" id="UP001548590"/>
    </source>
</evidence>
<accession>A0ABV2CLY4</accession>
<evidence type="ECO:0000313" key="1">
    <source>
        <dbReference type="EMBL" id="MET1488921.1"/>
    </source>
</evidence>
<organism evidence="1 2">
    <name type="scientific">Uliginosibacterium paludis</name>
    <dbReference type="NCBI Taxonomy" id="1615952"/>
    <lineage>
        <taxon>Bacteria</taxon>
        <taxon>Pseudomonadati</taxon>
        <taxon>Pseudomonadota</taxon>
        <taxon>Betaproteobacteria</taxon>
        <taxon>Rhodocyclales</taxon>
        <taxon>Zoogloeaceae</taxon>
        <taxon>Uliginosibacterium</taxon>
    </lineage>
</organism>
<reference evidence="1 2" key="1">
    <citation type="submission" date="2024-07" db="EMBL/GenBank/DDBJ databases">
        <title>Uliginosibacterium paludis KCTC:42655.</title>
        <authorList>
            <person name="Kim M.K."/>
        </authorList>
    </citation>
    <scope>NUCLEOTIDE SEQUENCE [LARGE SCALE GENOMIC DNA]</scope>
    <source>
        <strain evidence="1 2">KCTC 42655</strain>
    </source>
</reference>
<sequence length="134" mass="15287">MKIDEVPQEGNYTLGGHRKALYARDAEGRMVLVSSRGWEVEEIVTDQAIHRIAGQAAEAHARVLAGLSAPLEYWMYARRMDLELLSQTTGLWQWRIRRHLRPAVFARLSPRLLQRYAEALGLSPAQISRLPEQP</sequence>
<dbReference type="EMBL" id="JBEWLZ010000002">
    <property type="protein sequence ID" value="MET1488921.1"/>
    <property type="molecule type" value="Genomic_DNA"/>
</dbReference>
<dbReference type="RefSeq" id="WP_345923940.1">
    <property type="nucleotide sequence ID" value="NZ_JBDIVF010000001.1"/>
</dbReference>